<dbReference type="PANTHER" id="PTHR43880:SF12">
    <property type="entry name" value="ALCOHOL DEHYDROGENASE CLASS-3"/>
    <property type="match status" value="1"/>
</dbReference>
<name>A0A1X6X6F6_9MICO</name>
<keyword evidence="4" id="KW-0560">Oxidoreductase</keyword>
<keyword evidence="8" id="KW-1185">Reference proteome</keyword>
<evidence type="ECO:0000256" key="1">
    <source>
        <dbReference type="ARBA" id="ARBA00008072"/>
    </source>
</evidence>
<protein>
    <submittedName>
        <fullName evidence="7">Benzyl alcohol dehydrogenase</fullName>
    </submittedName>
</protein>
<evidence type="ECO:0000313" key="7">
    <source>
        <dbReference type="EMBL" id="SLM94693.1"/>
    </source>
</evidence>
<dbReference type="GO" id="GO:0051903">
    <property type="term" value="F:S-(hydroxymethyl)glutathione dehydrogenase [NAD(P)+] activity"/>
    <property type="evidence" value="ECO:0007669"/>
    <property type="project" value="TreeGrafter"/>
</dbReference>
<evidence type="ECO:0000256" key="2">
    <source>
        <dbReference type="ARBA" id="ARBA00022723"/>
    </source>
</evidence>
<dbReference type="PROSITE" id="PS00059">
    <property type="entry name" value="ADH_ZINC"/>
    <property type="match status" value="1"/>
</dbReference>
<dbReference type="GO" id="GO:0046294">
    <property type="term" value="P:formaldehyde catabolic process"/>
    <property type="evidence" value="ECO:0007669"/>
    <property type="project" value="TreeGrafter"/>
</dbReference>
<dbReference type="EMBL" id="FWFG01000101">
    <property type="protein sequence ID" value="SLM94693.1"/>
    <property type="molecule type" value="Genomic_DNA"/>
</dbReference>
<reference evidence="7 8" key="1">
    <citation type="submission" date="2017-02" db="EMBL/GenBank/DDBJ databases">
        <authorList>
            <person name="Peterson S.W."/>
        </authorList>
    </citation>
    <scope>NUCLEOTIDE SEQUENCE [LARGE SCALE GENOMIC DNA]</scope>
    <source>
        <strain evidence="7 8">CIP104813</strain>
    </source>
</reference>
<dbReference type="Gene3D" id="3.40.50.720">
    <property type="entry name" value="NAD(P)-binding Rossmann-like Domain"/>
    <property type="match status" value="1"/>
</dbReference>
<dbReference type="InterPro" id="IPR002328">
    <property type="entry name" value="ADH_Zn_CS"/>
</dbReference>
<dbReference type="Gene3D" id="3.90.180.10">
    <property type="entry name" value="Medium-chain alcohol dehydrogenases, catalytic domain"/>
    <property type="match status" value="1"/>
</dbReference>
<organism evidence="7 8">
    <name type="scientific">Brachybacterium nesterenkovii</name>
    <dbReference type="NCBI Taxonomy" id="47847"/>
    <lineage>
        <taxon>Bacteria</taxon>
        <taxon>Bacillati</taxon>
        <taxon>Actinomycetota</taxon>
        <taxon>Actinomycetes</taxon>
        <taxon>Micrococcales</taxon>
        <taxon>Dermabacteraceae</taxon>
        <taxon>Brachybacterium</taxon>
    </lineage>
</organism>
<keyword evidence="3" id="KW-0862">Zinc</keyword>
<evidence type="ECO:0000256" key="3">
    <source>
        <dbReference type="ARBA" id="ARBA00022833"/>
    </source>
</evidence>
<dbReference type="Pfam" id="PF08240">
    <property type="entry name" value="ADH_N"/>
    <property type="match status" value="1"/>
</dbReference>
<evidence type="ECO:0000259" key="6">
    <source>
        <dbReference type="Pfam" id="PF08240"/>
    </source>
</evidence>
<keyword evidence="5" id="KW-0520">NAD</keyword>
<dbReference type="AlphaFoldDB" id="A0A1X6X6F6"/>
<keyword evidence="2" id="KW-0479">Metal-binding</keyword>
<sequence length="233" mass="23948">MLVRLVATGVCHTDTITRHGDLPLPLPGVLGHEGAGVVEKLGEGVDRLAVGDHVVMGWASCGSCRNCRRGEPKYCDLLGPAVGAGVRFMGPNAGTSAYSRPDGTPVSGHFFGQSSFATYSIALASSLVKVDADLPLEILGPLACGLSTGAGAIMNTAKPQAGDAVVVFGVGAVGLAAIMAARNSPTAAIGLYRQGRFPFDELARMYELADVEQAIADSVSGEVIKPVLRISEV</sequence>
<comment type="similarity">
    <text evidence="1">Belongs to the zinc-containing alcohol dehydrogenase family.</text>
</comment>
<dbReference type="InterPro" id="IPR011032">
    <property type="entry name" value="GroES-like_sf"/>
</dbReference>
<dbReference type="InterPro" id="IPR013154">
    <property type="entry name" value="ADH-like_N"/>
</dbReference>
<feature type="domain" description="Alcohol dehydrogenase-like N-terminal" evidence="6">
    <location>
        <begin position="2"/>
        <end position="84"/>
    </location>
</feature>
<dbReference type="GO" id="GO:0008270">
    <property type="term" value="F:zinc ion binding"/>
    <property type="evidence" value="ECO:0007669"/>
    <property type="project" value="InterPro"/>
</dbReference>
<evidence type="ECO:0000256" key="4">
    <source>
        <dbReference type="ARBA" id="ARBA00023002"/>
    </source>
</evidence>
<proteinExistence type="inferred from homology"/>
<dbReference type="SUPFAM" id="SSF50129">
    <property type="entry name" value="GroES-like"/>
    <property type="match status" value="1"/>
</dbReference>
<evidence type="ECO:0000256" key="5">
    <source>
        <dbReference type="ARBA" id="ARBA00023027"/>
    </source>
</evidence>
<dbReference type="GO" id="GO:0005829">
    <property type="term" value="C:cytosol"/>
    <property type="evidence" value="ECO:0007669"/>
    <property type="project" value="TreeGrafter"/>
</dbReference>
<dbReference type="PANTHER" id="PTHR43880">
    <property type="entry name" value="ALCOHOL DEHYDROGENASE"/>
    <property type="match status" value="1"/>
</dbReference>
<dbReference type="Proteomes" id="UP000195981">
    <property type="component" value="Unassembled WGS sequence"/>
</dbReference>
<accession>A0A1X6X6F6</accession>
<gene>
    <name evidence="7" type="ORF">FM110_11730</name>
</gene>
<evidence type="ECO:0000313" key="8">
    <source>
        <dbReference type="Proteomes" id="UP000195981"/>
    </source>
</evidence>
<dbReference type="RefSeq" id="WP_234992400.1">
    <property type="nucleotide sequence ID" value="NZ_FWFG01000101.1"/>
</dbReference>